<dbReference type="Pfam" id="PF06417">
    <property type="entry name" value="EMC4"/>
    <property type="match status" value="1"/>
</dbReference>
<organism evidence="11">
    <name type="scientific">Phaffia rhodozyma</name>
    <name type="common">Yeast</name>
    <name type="synonym">Xanthophyllomyces dendrorhous</name>
    <dbReference type="NCBI Taxonomy" id="264483"/>
    <lineage>
        <taxon>Eukaryota</taxon>
        <taxon>Fungi</taxon>
        <taxon>Dikarya</taxon>
        <taxon>Basidiomycota</taxon>
        <taxon>Agaricomycotina</taxon>
        <taxon>Tremellomycetes</taxon>
        <taxon>Cystofilobasidiales</taxon>
        <taxon>Mrakiaceae</taxon>
        <taxon>Phaffia</taxon>
    </lineage>
</organism>
<protein>
    <recommendedName>
        <fullName evidence="3 8">ER membrane protein complex subunit 4</fullName>
    </recommendedName>
</protein>
<evidence type="ECO:0000256" key="10">
    <source>
        <dbReference type="SAM" id="Phobius"/>
    </source>
</evidence>
<evidence type="ECO:0000256" key="3">
    <source>
        <dbReference type="ARBA" id="ARBA00020820"/>
    </source>
</evidence>
<evidence type="ECO:0000256" key="6">
    <source>
        <dbReference type="ARBA" id="ARBA00022989"/>
    </source>
</evidence>
<dbReference type="InterPro" id="IPR009445">
    <property type="entry name" value="TMEM85/Emc4"/>
</dbReference>
<evidence type="ECO:0000256" key="2">
    <source>
        <dbReference type="ARBA" id="ARBA00007715"/>
    </source>
</evidence>
<feature type="transmembrane region" description="Helical" evidence="10">
    <location>
        <begin position="92"/>
        <end position="113"/>
    </location>
</feature>
<dbReference type="PANTHER" id="PTHR19315">
    <property type="entry name" value="ER MEMBRANE PROTEIN COMPLEX SUBUNIT 4"/>
    <property type="match status" value="1"/>
</dbReference>
<accession>A0A0F7SVX3</accession>
<comment type="subcellular location">
    <subcellularLocation>
        <location evidence="1">Endoplasmic reticulum membrane</location>
        <topology evidence="1">Multi-pass membrane protein</topology>
    </subcellularLocation>
</comment>
<evidence type="ECO:0000256" key="1">
    <source>
        <dbReference type="ARBA" id="ARBA00004477"/>
    </source>
</evidence>
<feature type="compositionally biased region" description="Low complexity" evidence="9">
    <location>
        <begin position="41"/>
        <end position="52"/>
    </location>
</feature>
<evidence type="ECO:0000256" key="9">
    <source>
        <dbReference type="SAM" id="MobiDB-lite"/>
    </source>
</evidence>
<evidence type="ECO:0000313" key="11">
    <source>
        <dbReference type="EMBL" id="CED84765.1"/>
    </source>
</evidence>
<evidence type="ECO:0000256" key="8">
    <source>
        <dbReference type="PIRNR" id="PIRNR017207"/>
    </source>
</evidence>
<evidence type="ECO:0000256" key="5">
    <source>
        <dbReference type="ARBA" id="ARBA00022824"/>
    </source>
</evidence>
<dbReference type="AlphaFoldDB" id="A0A0F7SVX3"/>
<comment type="similarity">
    <text evidence="2 8">Belongs to the EMC4 family.</text>
</comment>
<reference evidence="11" key="1">
    <citation type="submission" date="2014-08" db="EMBL/GenBank/DDBJ databases">
        <authorList>
            <person name="Sharma Rahul"/>
            <person name="Thines Marco"/>
        </authorList>
    </citation>
    <scope>NUCLEOTIDE SEQUENCE</scope>
</reference>
<name>A0A0F7SVX3_PHARH</name>
<feature type="region of interest" description="Disordered" evidence="9">
    <location>
        <begin position="17"/>
        <end position="52"/>
    </location>
</feature>
<keyword evidence="6 10" id="KW-1133">Transmembrane helix</keyword>
<proteinExistence type="inferred from homology"/>
<keyword evidence="4 10" id="KW-0812">Transmembrane</keyword>
<dbReference type="PIRSF" id="PIRSF017207">
    <property type="entry name" value="UCP017207_TM-p85"/>
    <property type="match status" value="1"/>
</dbReference>
<keyword evidence="5" id="KW-0256">Endoplasmic reticulum</keyword>
<dbReference type="GO" id="GO:0005789">
    <property type="term" value="C:endoplasmic reticulum membrane"/>
    <property type="evidence" value="ECO:0007669"/>
    <property type="project" value="UniProtKB-SubCell"/>
</dbReference>
<evidence type="ECO:0000256" key="4">
    <source>
        <dbReference type="ARBA" id="ARBA00022692"/>
    </source>
</evidence>
<sequence length="195" mass="20979">MSTPTCSPWRLDYASGSNNSQLATIPNPPGANQKLIKSNKKSNPSSKATSTAVVNPMDDPLAALGFGGTSIRMKRAWELAFSPAKSLPMNAFMLYMSGSGVQIFSMGTVFMLLSSPIKAMSNIQKVFQPFQLPANSTETNSSLLGPKILFVLCQCLTLALGLWKVDQMGVLPRGASDFLAFETRGNAPERSFFMG</sequence>
<dbReference type="EMBL" id="LN483166">
    <property type="protein sequence ID" value="CED84765.1"/>
    <property type="molecule type" value="Genomic_DNA"/>
</dbReference>
<keyword evidence="7 8" id="KW-0472">Membrane</keyword>
<evidence type="ECO:0000256" key="7">
    <source>
        <dbReference type="ARBA" id="ARBA00023136"/>
    </source>
</evidence>